<dbReference type="Proteomes" id="UP000247591">
    <property type="component" value="Unassembled WGS sequence"/>
</dbReference>
<proteinExistence type="predicted"/>
<sequence length="139" mass="15669">MRLHRPPRTSLPDAPYPEADCLLDARLHALDRQIVDVDGRPVGVVDDLELDDALDENDVPTSRSPRVVALLTGNTLPSRIFGGQPPTSRLTRIDMSDVGDFAIAVRLTRHHDELDRTWAERWVRDQLIRRIPGGSHDPR</sequence>
<reference evidence="1 2" key="1">
    <citation type="submission" date="2018-06" db="EMBL/GenBank/DDBJ databases">
        <title>Genomic Encyclopedia of Type Strains, Phase IV (KMG-IV): sequencing the most valuable type-strain genomes for metagenomic binning, comparative biology and taxonomic classification.</title>
        <authorList>
            <person name="Goeker M."/>
        </authorList>
    </citation>
    <scope>NUCLEOTIDE SEQUENCE [LARGE SCALE GENOMIC DNA]</scope>
    <source>
        <strain evidence="1 2">DSM 45521</strain>
    </source>
</reference>
<comment type="caution">
    <text evidence="1">The sequence shown here is derived from an EMBL/GenBank/DDBJ whole genome shotgun (WGS) entry which is preliminary data.</text>
</comment>
<dbReference type="RefSeq" id="WP_245937891.1">
    <property type="nucleotide sequence ID" value="NZ_QJSP01000006.1"/>
</dbReference>
<protein>
    <submittedName>
        <fullName evidence="1">Uncharacterized protein</fullName>
    </submittedName>
</protein>
<name>A0A318RIR6_WILLI</name>
<keyword evidence="2" id="KW-1185">Reference proteome</keyword>
<dbReference type="EMBL" id="QJSP01000006">
    <property type="protein sequence ID" value="PYE17441.1"/>
    <property type="molecule type" value="Genomic_DNA"/>
</dbReference>
<evidence type="ECO:0000313" key="2">
    <source>
        <dbReference type="Proteomes" id="UP000247591"/>
    </source>
</evidence>
<organism evidence="1 2">
    <name type="scientific">Williamsia limnetica</name>
    <dbReference type="NCBI Taxonomy" id="882452"/>
    <lineage>
        <taxon>Bacteria</taxon>
        <taxon>Bacillati</taxon>
        <taxon>Actinomycetota</taxon>
        <taxon>Actinomycetes</taxon>
        <taxon>Mycobacteriales</taxon>
        <taxon>Nocardiaceae</taxon>
        <taxon>Williamsia</taxon>
    </lineage>
</organism>
<dbReference type="AlphaFoldDB" id="A0A318RIR6"/>
<accession>A0A318RIR6</accession>
<gene>
    <name evidence="1" type="ORF">DFR67_106144</name>
</gene>
<evidence type="ECO:0000313" key="1">
    <source>
        <dbReference type="EMBL" id="PYE17441.1"/>
    </source>
</evidence>